<dbReference type="InterPro" id="IPR000014">
    <property type="entry name" value="PAS"/>
</dbReference>
<dbReference type="InterPro" id="IPR001610">
    <property type="entry name" value="PAC"/>
</dbReference>
<evidence type="ECO:0000313" key="6">
    <source>
        <dbReference type="Proteomes" id="UP000028630"/>
    </source>
</evidence>
<dbReference type="SUPFAM" id="SSF55073">
    <property type="entry name" value="Nucleotide cyclase"/>
    <property type="match status" value="1"/>
</dbReference>
<dbReference type="InterPro" id="IPR035965">
    <property type="entry name" value="PAS-like_dom_sf"/>
</dbReference>
<dbReference type="NCBIfam" id="NF008467">
    <property type="entry name" value="PRK11359.1"/>
    <property type="match status" value="1"/>
</dbReference>
<dbReference type="Gene3D" id="3.30.450.20">
    <property type="entry name" value="PAS domain"/>
    <property type="match status" value="2"/>
</dbReference>
<evidence type="ECO:0000259" key="2">
    <source>
        <dbReference type="PROSITE" id="PS50113"/>
    </source>
</evidence>
<dbReference type="EMBL" id="JMTB01000117">
    <property type="protein sequence ID" value="KFB99330.1"/>
    <property type="molecule type" value="Genomic_DNA"/>
</dbReference>
<dbReference type="PIRSF" id="PIRSF005925">
    <property type="entry name" value="Dos"/>
    <property type="match status" value="1"/>
</dbReference>
<evidence type="ECO:0000259" key="3">
    <source>
        <dbReference type="PROSITE" id="PS50883"/>
    </source>
</evidence>
<dbReference type="PROSITE" id="PS50113">
    <property type="entry name" value="PAC"/>
    <property type="match status" value="2"/>
</dbReference>
<dbReference type="CDD" id="cd00130">
    <property type="entry name" value="PAS"/>
    <property type="match status" value="2"/>
</dbReference>
<dbReference type="PROSITE" id="PS50883">
    <property type="entry name" value="EAL"/>
    <property type="match status" value="1"/>
</dbReference>
<dbReference type="SMART" id="SM00052">
    <property type="entry name" value="EAL"/>
    <property type="match status" value="1"/>
</dbReference>
<dbReference type="SUPFAM" id="SSF141868">
    <property type="entry name" value="EAL domain-like"/>
    <property type="match status" value="1"/>
</dbReference>
<reference evidence="6" key="1">
    <citation type="submission" date="2014-05" db="EMBL/GenBank/DDBJ databases">
        <title>ATOL: Assembling a taxonomically balanced genome-scale reconstruction of the evolutionary history of the Enterobacteriaceae.</title>
        <authorList>
            <person name="Plunkett G. III"/>
            <person name="Neeno-Eckwall E.C."/>
            <person name="Glasner J.D."/>
            <person name="Perna N.T."/>
        </authorList>
    </citation>
    <scope>NUCLEOTIDE SEQUENCE [LARGE SCALE GENOMIC DNA]</scope>
    <source>
        <strain evidence="6">ATCC 49490</strain>
    </source>
</reference>
<dbReference type="InterPro" id="IPR000160">
    <property type="entry name" value="GGDEF_dom"/>
</dbReference>
<dbReference type="GO" id="GO:0016829">
    <property type="term" value="F:lyase activity"/>
    <property type="evidence" value="ECO:0007669"/>
    <property type="project" value="UniProtKB-KW"/>
</dbReference>
<dbReference type="Pfam" id="PF00563">
    <property type="entry name" value="EAL"/>
    <property type="match status" value="1"/>
</dbReference>
<dbReference type="OrthoDB" id="9804951at2"/>
<dbReference type="EC" id="4.6.-.-" evidence="5"/>
<dbReference type="PROSITE" id="PS50887">
    <property type="entry name" value="GGDEF"/>
    <property type="match status" value="1"/>
</dbReference>
<dbReference type="Gene3D" id="3.20.20.450">
    <property type="entry name" value="EAL domain"/>
    <property type="match status" value="1"/>
</dbReference>
<comment type="caution">
    <text evidence="5">The sequence shown here is derived from an EMBL/GenBank/DDBJ whole genome shotgun (WGS) entry which is preliminary data.</text>
</comment>
<dbReference type="eggNOG" id="COG5001">
    <property type="taxonomic scope" value="Bacteria"/>
</dbReference>
<feature type="domain" description="PAC" evidence="2">
    <location>
        <begin position="87"/>
        <end position="137"/>
    </location>
</feature>
<dbReference type="CDD" id="cd01948">
    <property type="entry name" value="EAL"/>
    <property type="match status" value="1"/>
</dbReference>
<dbReference type="InterPro" id="IPR001633">
    <property type="entry name" value="EAL_dom"/>
</dbReference>
<dbReference type="GO" id="GO:0071111">
    <property type="term" value="F:cyclic-guanylate-specific phosphodiesterase activity"/>
    <property type="evidence" value="ECO:0007669"/>
    <property type="project" value="UniProtKB-EC"/>
</dbReference>
<evidence type="ECO:0000259" key="1">
    <source>
        <dbReference type="PROSITE" id="PS50112"/>
    </source>
</evidence>
<evidence type="ECO:0000259" key="4">
    <source>
        <dbReference type="PROSITE" id="PS50887"/>
    </source>
</evidence>
<dbReference type="InterPro" id="IPR000700">
    <property type="entry name" value="PAS-assoc_C"/>
</dbReference>
<feature type="domain" description="PAS" evidence="1">
    <location>
        <begin position="17"/>
        <end position="80"/>
    </location>
</feature>
<dbReference type="PROSITE" id="PS50112">
    <property type="entry name" value="PAS"/>
    <property type="match status" value="2"/>
</dbReference>
<dbReference type="SMART" id="SM00267">
    <property type="entry name" value="GGDEF"/>
    <property type="match status" value="1"/>
</dbReference>
<dbReference type="Gene3D" id="3.30.70.270">
    <property type="match status" value="1"/>
</dbReference>
<sequence>MKPVKIIKDAGHILFPALEQTIIAVVLVDEKNRIVFFNPAAEKLWQFSREEVVGQDMKILLPPSLQYNHKVWIQRHREGAESRVVGMNRELQLERSDGKKVWAVFSLSKVDVNGRIYYMAMARDVSDEVAAREQNRLLLLAVNHTVHPIIVLDIQHHILQVNKAFTTLTGLSVPDIVGKKAMALLPVQKKYKNISDRFTRLLKQNDWFQEDIPVSCADGAVMWFSAQIDPVSDGDGKLRNQVLALTDITREREIREYEKDILAILISSLSMMETGDAICRRIESLIHGCTALLYFYSGEQLLLWGESSSSGGHNGPQGIQGKKRKTWTLRSYNNQLMGKLVLNFSDDTQADLYTARIADISAHLCVLALEQEEKRQQIERLIQTDALTGLPNRSSLNHYIDRLFESTSVSQLSTFSFCIDNFSEINDSMGYAVADQLLLLMVIRLQSVLEPGYFLSRTEGIQFILVVPECDIILSSKIAQDLEKIAEKPVVLGGNTFSITFSIGISHYPECSRDELLSGAKMAMEHVRATGGNRWQFFNHETDRMVRERILMKRALKEAIEGNELRLEYQPQICADDNTVYGFEALARWHSPSYGEVPPYKFITMAEETGDIKALGEWVIREACRQMAEWKLSGVRIHSVSVNLSALNFRCPYLPSVIAGLLKEYHLPGNMLTIEITESAMLEFDSGILKRIQEIRDLDVGLSIDDFGTGYSSLSRLTGLPVTELKIDKSFIDRFQYDEKVAVLVKAITGIGRSMGMSVVAEGVETKDQLELLKKIGTSEIVIQGYYFSRPLPADMVPDWLTLYAENEF</sequence>
<dbReference type="Pfam" id="PF13426">
    <property type="entry name" value="PAS_9"/>
    <property type="match status" value="1"/>
</dbReference>
<feature type="domain" description="PAS" evidence="1">
    <location>
        <begin position="134"/>
        <end position="205"/>
    </location>
</feature>
<dbReference type="InterPro" id="IPR013767">
    <property type="entry name" value="PAS_fold"/>
</dbReference>
<feature type="domain" description="PAC" evidence="2">
    <location>
        <begin position="208"/>
        <end position="260"/>
    </location>
</feature>
<dbReference type="CDD" id="cd01949">
    <property type="entry name" value="GGDEF"/>
    <property type="match status" value="1"/>
</dbReference>
<dbReference type="RefSeq" id="WP_051857411.1">
    <property type="nucleotide sequence ID" value="NZ_JMTB01000117.1"/>
</dbReference>
<dbReference type="Pfam" id="PF00989">
    <property type="entry name" value="PAS"/>
    <property type="match status" value="1"/>
</dbReference>
<proteinExistence type="predicted"/>
<dbReference type="InterPro" id="IPR012226">
    <property type="entry name" value="Diguanyl_cyclase/Pdiesterase"/>
</dbReference>
<dbReference type="PANTHER" id="PTHR44757:SF2">
    <property type="entry name" value="BIOFILM ARCHITECTURE MAINTENANCE PROTEIN MBAA"/>
    <property type="match status" value="1"/>
</dbReference>
<evidence type="ECO:0000313" key="5">
    <source>
        <dbReference type="EMBL" id="KFB99330.1"/>
    </source>
</evidence>
<accession>A0A084ZPD6</accession>
<organism evidence="5 6">
    <name type="scientific">Trabulsiella guamensis ATCC 49490</name>
    <dbReference type="NCBI Taxonomy" id="1005994"/>
    <lineage>
        <taxon>Bacteria</taxon>
        <taxon>Pseudomonadati</taxon>
        <taxon>Pseudomonadota</taxon>
        <taxon>Gammaproteobacteria</taxon>
        <taxon>Enterobacterales</taxon>
        <taxon>Enterobacteriaceae</taxon>
        <taxon>Trabulsiella</taxon>
    </lineage>
</organism>
<protein>
    <submittedName>
        <fullName evidence="5">Sensory box/GGDEF family protein</fullName>
        <ecNumber evidence="5">3.1.4.52</ecNumber>
        <ecNumber evidence="5">4.6.-.-</ecNumber>
    </submittedName>
</protein>
<dbReference type="eggNOG" id="COG2202">
    <property type="taxonomic scope" value="Bacteria"/>
</dbReference>
<keyword evidence="6" id="KW-1185">Reference proteome</keyword>
<dbReference type="NCBIfam" id="TIGR00254">
    <property type="entry name" value="GGDEF"/>
    <property type="match status" value="1"/>
</dbReference>
<dbReference type="SUPFAM" id="SSF55785">
    <property type="entry name" value="PYP-like sensor domain (PAS domain)"/>
    <property type="match status" value="2"/>
</dbReference>
<keyword evidence="5" id="KW-0378">Hydrolase</keyword>
<dbReference type="Proteomes" id="UP000028630">
    <property type="component" value="Unassembled WGS sequence"/>
</dbReference>
<gene>
    <name evidence="5" type="primary">dosP</name>
    <name evidence="5" type="ORF">GTGU_04333</name>
</gene>
<dbReference type="Pfam" id="PF00990">
    <property type="entry name" value="GGDEF"/>
    <property type="match status" value="1"/>
</dbReference>
<keyword evidence="5" id="KW-0456">Lyase</keyword>
<dbReference type="InterPro" id="IPR029787">
    <property type="entry name" value="Nucleotide_cyclase"/>
</dbReference>
<dbReference type="GO" id="GO:0006355">
    <property type="term" value="P:regulation of DNA-templated transcription"/>
    <property type="evidence" value="ECO:0007669"/>
    <property type="project" value="InterPro"/>
</dbReference>
<feature type="domain" description="EAL" evidence="3">
    <location>
        <begin position="549"/>
        <end position="805"/>
    </location>
</feature>
<dbReference type="PANTHER" id="PTHR44757">
    <property type="entry name" value="DIGUANYLATE CYCLASE DGCP"/>
    <property type="match status" value="1"/>
</dbReference>
<dbReference type="EC" id="3.1.4.52" evidence="5"/>
<dbReference type="InterPro" id="IPR043128">
    <property type="entry name" value="Rev_trsase/Diguanyl_cyclase"/>
</dbReference>
<dbReference type="SMART" id="SM00091">
    <property type="entry name" value="PAS"/>
    <property type="match status" value="2"/>
</dbReference>
<dbReference type="SMART" id="SM00086">
    <property type="entry name" value="PAC"/>
    <property type="match status" value="2"/>
</dbReference>
<dbReference type="NCBIfam" id="TIGR00229">
    <property type="entry name" value="sensory_box"/>
    <property type="match status" value="2"/>
</dbReference>
<dbReference type="AlphaFoldDB" id="A0A084ZPD6"/>
<name>A0A084ZPD6_9ENTR</name>
<dbReference type="InterPro" id="IPR035919">
    <property type="entry name" value="EAL_sf"/>
</dbReference>
<feature type="domain" description="GGDEF" evidence="4">
    <location>
        <begin position="410"/>
        <end position="540"/>
    </location>
</feature>
<dbReference type="InterPro" id="IPR052155">
    <property type="entry name" value="Biofilm_reg_signaling"/>
</dbReference>